<evidence type="ECO:0000313" key="4">
    <source>
        <dbReference type="EMBL" id="RLE53743.1"/>
    </source>
</evidence>
<dbReference type="PANTHER" id="PTHR43080">
    <property type="entry name" value="CBS DOMAIN-CONTAINING PROTEIN CBSX3, MITOCHONDRIAL"/>
    <property type="match status" value="1"/>
</dbReference>
<dbReference type="SUPFAM" id="SSF54631">
    <property type="entry name" value="CBS-domain pair"/>
    <property type="match status" value="2"/>
</dbReference>
<dbReference type="InterPro" id="IPR000644">
    <property type="entry name" value="CBS_dom"/>
</dbReference>
<dbReference type="Proteomes" id="UP000272051">
    <property type="component" value="Unassembled WGS sequence"/>
</dbReference>
<dbReference type="PANTHER" id="PTHR43080:SF2">
    <property type="entry name" value="CBS DOMAIN-CONTAINING PROTEIN"/>
    <property type="match status" value="1"/>
</dbReference>
<evidence type="ECO:0000256" key="2">
    <source>
        <dbReference type="PROSITE-ProRule" id="PRU00703"/>
    </source>
</evidence>
<dbReference type="PROSITE" id="PS51371">
    <property type="entry name" value="CBS"/>
    <property type="match status" value="3"/>
</dbReference>
<gene>
    <name evidence="4" type="ORF">DRJ33_00150</name>
</gene>
<feature type="domain" description="CBS" evidence="3">
    <location>
        <begin position="10"/>
        <end position="66"/>
    </location>
</feature>
<keyword evidence="1 2" id="KW-0129">CBS domain</keyword>
<dbReference type="CDD" id="cd02205">
    <property type="entry name" value="CBS_pair_SF"/>
    <property type="match status" value="1"/>
</dbReference>
<sequence>MMMLKARDIMLTTPPTIEKSQPLSRALSLMEEQEAYCAIVLESGRPYGLISYKDVLKKVSSARFRSMHALSIRVSSFTSPFTNKLSEDTSIAEAAEHILKSPSSCLPVYSNDKLLGILHPKLFLKAVLKSTDVIVAQVMRPIKEAALKISDRVIHARKVLTEQEVFAIPVLTEDGKVYGVIDEKDLVKAYVNFLAHIPEKRQKAQISYYLLSDICKKVKHFVREEDYLDVAAKLMIEEDLSGLPVATESEEVVGFLGLKEILNFISLSFKR</sequence>
<reference evidence="4 5" key="1">
    <citation type="submission" date="2018-06" db="EMBL/GenBank/DDBJ databases">
        <title>Extensive metabolic versatility and redundancy in microbially diverse, dynamic hydrothermal sediments.</title>
        <authorList>
            <person name="Dombrowski N."/>
            <person name="Teske A."/>
            <person name="Baker B.J."/>
        </authorList>
    </citation>
    <scope>NUCLEOTIDE SEQUENCE [LARGE SCALE GENOMIC DNA]</scope>
    <source>
        <strain evidence="4">B34_G17</strain>
    </source>
</reference>
<dbReference type="EMBL" id="QMQX01000002">
    <property type="protein sequence ID" value="RLE53743.1"/>
    <property type="molecule type" value="Genomic_DNA"/>
</dbReference>
<dbReference type="InterPro" id="IPR046342">
    <property type="entry name" value="CBS_dom_sf"/>
</dbReference>
<proteinExistence type="predicted"/>
<dbReference type="Gene3D" id="3.10.580.10">
    <property type="entry name" value="CBS-domain"/>
    <property type="match status" value="2"/>
</dbReference>
<accession>A0A497F243</accession>
<dbReference type="AlphaFoldDB" id="A0A497F243"/>
<protein>
    <recommendedName>
        <fullName evidence="3">CBS domain-containing protein</fullName>
    </recommendedName>
</protein>
<dbReference type="Pfam" id="PF00571">
    <property type="entry name" value="CBS"/>
    <property type="match status" value="4"/>
</dbReference>
<evidence type="ECO:0000259" key="3">
    <source>
        <dbReference type="PROSITE" id="PS51371"/>
    </source>
</evidence>
<evidence type="ECO:0000313" key="5">
    <source>
        <dbReference type="Proteomes" id="UP000272051"/>
    </source>
</evidence>
<dbReference type="SMART" id="SM00116">
    <property type="entry name" value="CBS"/>
    <property type="match status" value="4"/>
</dbReference>
<name>A0A497F243_9CREN</name>
<dbReference type="InterPro" id="IPR051257">
    <property type="entry name" value="Diverse_CBS-Domain"/>
</dbReference>
<comment type="caution">
    <text evidence="4">The sequence shown here is derived from an EMBL/GenBank/DDBJ whole genome shotgun (WGS) entry which is preliminary data.</text>
</comment>
<organism evidence="4 5">
    <name type="scientific">Thermoproteota archaeon</name>
    <dbReference type="NCBI Taxonomy" id="2056631"/>
    <lineage>
        <taxon>Archaea</taxon>
        <taxon>Thermoproteota</taxon>
    </lineage>
</organism>
<evidence type="ECO:0000256" key="1">
    <source>
        <dbReference type="ARBA" id="ARBA00023122"/>
    </source>
</evidence>
<feature type="domain" description="CBS" evidence="3">
    <location>
        <begin position="139"/>
        <end position="199"/>
    </location>
</feature>
<feature type="domain" description="CBS" evidence="3">
    <location>
        <begin position="78"/>
        <end position="133"/>
    </location>
</feature>